<proteinExistence type="predicted"/>
<dbReference type="Gene3D" id="3.40.50.450">
    <property type="match status" value="1"/>
</dbReference>
<sequence>MNNVSLTLDSLVLFCLHGDLVKDDLTSLSMNQWNELEFKLKHSSFKKPSGLLDIEGHDLESELALSSQDVERVKLLLGRMPQVLLMLSQLEKQGISVITKYESHYPRTFFHRLKKNAPLILYYCGDFHLLEDDCISITGPLNASRTMLMNTRQVVDKLIDEGYTLMTSGHKGCEKTSLSHQLRMGGNVVLFAADGLKDKRIEYLRYIKNRRLLIISHRFPDSPYDIVESIIRNSYIYALCTTTFIMHSEINTGSLWFSAMQNLKYRWSKILAIVDDEFYGNAKLVEAGAIPVTMEKINSDVMINDLIEVTKTEMTLRQEIEQLSIFDFINCNEERSE</sequence>
<reference evidence="2" key="2">
    <citation type="journal article" date="2021" name="PeerJ">
        <title>Extensive microbial diversity within the chicken gut microbiome revealed by metagenomics and culture.</title>
        <authorList>
            <person name="Gilroy R."/>
            <person name="Ravi A."/>
            <person name="Getino M."/>
            <person name="Pursley I."/>
            <person name="Horton D.L."/>
            <person name="Alikhan N.F."/>
            <person name="Baker D."/>
            <person name="Gharbi K."/>
            <person name="Hall N."/>
            <person name="Watson M."/>
            <person name="Adriaenssens E.M."/>
            <person name="Foster-Nyarko E."/>
            <person name="Jarju S."/>
            <person name="Secka A."/>
            <person name="Antonio M."/>
            <person name="Oren A."/>
            <person name="Chaudhuri R.R."/>
            <person name="La Ragione R."/>
            <person name="Hildebrand F."/>
            <person name="Pallen M.J."/>
        </authorList>
    </citation>
    <scope>NUCLEOTIDE SEQUENCE</scope>
    <source>
        <strain evidence="2">CHK195-11698</strain>
    </source>
</reference>
<dbReference type="AlphaFoldDB" id="A0A9D1HR20"/>
<evidence type="ECO:0000313" key="3">
    <source>
        <dbReference type="Proteomes" id="UP000824175"/>
    </source>
</evidence>
<name>A0A9D1HR20_9FIRM</name>
<evidence type="ECO:0000313" key="2">
    <source>
        <dbReference type="EMBL" id="HIU13924.1"/>
    </source>
</evidence>
<evidence type="ECO:0000259" key="1">
    <source>
        <dbReference type="Pfam" id="PF02481"/>
    </source>
</evidence>
<dbReference type="Proteomes" id="UP000824175">
    <property type="component" value="Unassembled WGS sequence"/>
</dbReference>
<dbReference type="SUPFAM" id="SSF102405">
    <property type="entry name" value="MCP/YpsA-like"/>
    <property type="match status" value="1"/>
</dbReference>
<accession>A0A9D1HR20</accession>
<feature type="domain" description="Smf/DprA SLOG" evidence="1">
    <location>
        <begin position="97"/>
        <end position="293"/>
    </location>
</feature>
<reference evidence="2" key="1">
    <citation type="submission" date="2020-10" db="EMBL/GenBank/DDBJ databases">
        <authorList>
            <person name="Gilroy R."/>
        </authorList>
    </citation>
    <scope>NUCLEOTIDE SEQUENCE</scope>
    <source>
        <strain evidence="2">CHK195-11698</strain>
    </source>
</reference>
<gene>
    <name evidence="2" type="ORF">IAD15_07645</name>
</gene>
<organism evidence="2 3">
    <name type="scientific">Candidatus Fimiplasma intestinipullorum</name>
    <dbReference type="NCBI Taxonomy" id="2840825"/>
    <lineage>
        <taxon>Bacteria</taxon>
        <taxon>Bacillati</taxon>
        <taxon>Bacillota</taxon>
        <taxon>Clostridia</taxon>
        <taxon>Eubacteriales</taxon>
        <taxon>Candidatus Fimiplasma</taxon>
    </lineage>
</organism>
<dbReference type="GO" id="GO:0009294">
    <property type="term" value="P:DNA-mediated transformation"/>
    <property type="evidence" value="ECO:0007669"/>
    <property type="project" value="InterPro"/>
</dbReference>
<dbReference type="Pfam" id="PF02481">
    <property type="entry name" value="DNA_processg_A"/>
    <property type="match status" value="1"/>
</dbReference>
<dbReference type="EMBL" id="DVMJ01000063">
    <property type="protein sequence ID" value="HIU13924.1"/>
    <property type="molecule type" value="Genomic_DNA"/>
</dbReference>
<comment type="caution">
    <text evidence="2">The sequence shown here is derived from an EMBL/GenBank/DDBJ whole genome shotgun (WGS) entry which is preliminary data.</text>
</comment>
<dbReference type="InterPro" id="IPR057666">
    <property type="entry name" value="DrpA_SLOG"/>
</dbReference>
<protein>
    <submittedName>
        <fullName evidence="2">DNA-processing protein DprA</fullName>
    </submittedName>
</protein>